<proteinExistence type="inferred from homology"/>
<feature type="compositionally biased region" description="Low complexity" evidence="14">
    <location>
        <begin position="80"/>
        <end position="102"/>
    </location>
</feature>
<dbReference type="InterPro" id="IPR023346">
    <property type="entry name" value="Lysozyme-like_dom_sf"/>
</dbReference>
<evidence type="ECO:0000256" key="6">
    <source>
        <dbReference type="ARBA" id="ARBA00022679"/>
    </source>
</evidence>
<keyword evidence="3 18" id="KW-0121">Carboxypeptidase</keyword>
<dbReference type="GO" id="GO:0006508">
    <property type="term" value="P:proteolysis"/>
    <property type="evidence" value="ECO:0007669"/>
    <property type="project" value="UniProtKB-KW"/>
</dbReference>
<keyword evidence="5" id="KW-0328">Glycosyltransferase</keyword>
<evidence type="ECO:0000256" key="12">
    <source>
        <dbReference type="ARBA" id="ARBA00034000"/>
    </source>
</evidence>
<dbReference type="STRING" id="203123.OEOE_1095"/>
<keyword evidence="8" id="KW-0133">Cell shape</keyword>
<dbReference type="GO" id="GO:0009252">
    <property type="term" value="P:peptidoglycan biosynthetic process"/>
    <property type="evidence" value="ECO:0007669"/>
    <property type="project" value="UniProtKB-KW"/>
</dbReference>
<dbReference type="SUPFAM" id="SSF56601">
    <property type="entry name" value="beta-lactamase/transpeptidase-like"/>
    <property type="match status" value="1"/>
</dbReference>
<evidence type="ECO:0000259" key="17">
    <source>
        <dbReference type="Pfam" id="PF00912"/>
    </source>
</evidence>
<dbReference type="Gene3D" id="1.10.3810.10">
    <property type="entry name" value="Biosynthetic peptidoglycan transglycosylase-like"/>
    <property type="match status" value="1"/>
</dbReference>
<evidence type="ECO:0000313" key="18">
    <source>
        <dbReference type="EMBL" id="ABJ56994.1"/>
    </source>
</evidence>
<evidence type="ECO:0000256" key="13">
    <source>
        <dbReference type="ARBA" id="ARBA00049902"/>
    </source>
</evidence>
<dbReference type="HOGENOM" id="CLU_006354_5_0_9"/>
<feature type="region of interest" description="Disordered" evidence="14">
    <location>
        <begin position="1"/>
        <end position="146"/>
    </location>
</feature>
<dbReference type="PANTHER" id="PTHR32282:SF29">
    <property type="entry name" value="PENICILLIN-BINDING PROTEIN 1A"/>
    <property type="match status" value="1"/>
</dbReference>
<dbReference type="InterPro" id="IPR001460">
    <property type="entry name" value="PCN-bd_Tpept"/>
</dbReference>
<dbReference type="GO" id="GO:0071555">
    <property type="term" value="P:cell wall organization"/>
    <property type="evidence" value="ECO:0007669"/>
    <property type="project" value="UniProtKB-KW"/>
</dbReference>
<feature type="compositionally biased region" description="Polar residues" evidence="14">
    <location>
        <begin position="1"/>
        <end position="41"/>
    </location>
</feature>
<keyword evidence="15" id="KW-0472">Membrane</keyword>
<dbReference type="eggNOG" id="COG0744">
    <property type="taxonomic scope" value="Bacteria"/>
</dbReference>
<gene>
    <name evidence="18" type="ordered locus">OEOE_1095</name>
</gene>
<evidence type="ECO:0000256" key="15">
    <source>
        <dbReference type="SAM" id="Phobius"/>
    </source>
</evidence>
<evidence type="ECO:0000256" key="5">
    <source>
        <dbReference type="ARBA" id="ARBA00022676"/>
    </source>
</evidence>
<feature type="domain" description="Glycosyl transferase family 51" evidence="17">
    <location>
        <begin position="203"/>
        <end position="383"/>
    </location>
</feature>
<dbReference type="EMBL" id="CP000411">
    <property type="protein sequence ID" value="ABJ56994.1"/>
    <property type="molecule type" value="Genomic_DNA"/>
</dbReference>
<evidence type="ECO:0000256" key="7">
    <source>
        <dbReference type="ARBA" id="ARBA00022801"/>
    </source>
</evidence>
<evidence type="ECO:0000256" key="9">
    <source>
        <dbReference type="ARBA" id="ARBA00022984"/>
    </source>
</evidence>
<dbReference type="InterPro" id="IPR050396">
    <property type="entry name" value="Glycosyltr_51/Transpeptidase"/>
</dbReference>
<accession>Q04EX8</accession>
<feature type="region of interest" description="Disordered" evidence="14">
    <location>
        <begin position="810"/>
        <end position="879"/>
    </location>
</feature>
<evidence type="ECO:0000313" key="19">
    <source>
        <dbReference type="Proteomes" id="UP000000774"/>
    </source>
</evidence>
<feature type="compositionally biased region" description="Polar residues" evidence="14">
    <location>
        <begin position="103"/>
        <end position="113"/>
    </location>
</feature>
<comment type="catalytic activity">
    <reaction evidence="13">
        <text>[GlcNAc-(1-&gt;4)-Mur2Ac(oyl-L-Ala-gamma-D-Glu-L-Lys-D-Ala-D-Ala)](n)-di-trans,octa-cis-undecaprenyl diphosphate + beta-D-GlcNAc-(1-&gt;4)-Mur2Ac(oyl-L-Ala-gamma-D-Glu-L-Lys-D-Ala-D-Ala)-di-trans,octa-cis-undecaprenyl diphosphate = [GlcNAc-(1-&gt;4)-Mur2Ac(oyl-L-Ala-gamma-D-Glu-L-Lys-D-Ala-D-Ala)](n+1)-di-trans,octa-cis-undecaprenyl diphosphate + di-trans,octa-cis-undecaprenyl diphosphate + H(+)</text>
        <dbReference type="Rhea" id="RHEA:23708"/>
        <dbReference type="Rhea" id="RHEA-COMP:9602"/>
        <dbReference type="Rhea" id="RHEA-COMP:9603"/>
        <dbReference type="ChEBI" id="CHEBI:15378"/>
        <dbReference type="ChEBI" id="CHEBI:58405"/>
        <dbReference type="ChEBI" id="CHEBI:60033"/>
        <dbReference type="ChEBI" id="CHEBI:78435"/>
        <dbReference type="EC" id="2.4.99.28"/>
    </reaction>
</comment>
<comment type="similarity">
    <text evidence="1">In the C-terminal section; belongs to the transpeptidase family.</text>
</comment>
<comment type="similarity">
    <text evidence="2">In the N-terminal section; belongs to the glycosyltransferase 51 family.</text>
</comment>
<dbReference type="GO" id="GO:0008360">
    <property type="term" value="P:regulation of cell shape"/>
    <property type="evidence" value="ECO:0007669"/>
    <property type="project" value="UniProtKB-KW"/>
</dbReference>
<dbReference type="PATRIC" id="fig|203123.7.peg.1117"/>
<keyword evidence="9" id="KW-0573">Peptidoglycan synthesis</keyword>
<dbReference type="InterPro" id="IPR012338">
    <property type="entry name" value="Beta-lactam/transpept-like"/>
</dbReference>
<dbReference type="GO" id="GO:0030288">
    <property type="term" value="C:outer membrane-bounded periplasmic space"/>
    <property type="evidence" value="ECO:0007669"/>
    <property type="project" value="TreeGrafter"/>
</dbReference>
<keyword evidence="4" id="KW-0645">Protease</keyword>
<dbReference type="GO" id="GO:0009002">
    <property type="term" value="F:serine-type D-Ala-D-Ala carboxypeptidase activity"/>
    <property type="evidence" value="ECO:0007669"/>
    <property type="project" value="UniProtKB-EC"/>
</dbReference>
<dbReference type="InterPro" id="IPR036950">
    <property type="entry name" value="PBP_transglycosylase"/>
</dbReference>
<dbReference type="Pfam" id="PF00905">
    <property type="entry name" value="Transpeptidase"/>
    <property type="match status" value="1"/>
</dbReference>
<evidence type="ECO:0000256" key="14">
    <source>
        <dbReference type="SAM" id="MobiDB-lite"/>
    </source>
</evidence>
<evidence type="ECO:0000256" key="8">
    <source>
        <dbReference type="ARBA" id="ARBA00022960"/>
    </source>
</evidence>
<keyword evidence="15" id="KW-1133">Transmembrane helix</keyword>
<evidence type="ECO:0000256" key="2">
    <source>
        <dbReference type="ARBA" id="ARBA00007739"/>
    </source>
</evidence>
<dbReference type="SUPFAM" id="SSF53955">
    <property type="entry name" value="Lysozyme-like"/>
    <property type="match status" value="1"/>
</dbReference>
<evidence type="ECO:0000256" key="1">
    <source>
        <dbReference type="ARBA" id="ARBA00007090"/>
    </source>
</evidence>
<keyword evidence="10" id="KW-0511">Multifunctional enzyme</keyword>
<dbReference type="InterPro" id="IPR001264">
    <property type="entry name" value="Glyco_trans_51"/>
</dbReference>
<dbReference type="KEGG" id="ooe:OEOE_1095"/>
<dbReference type="Pfam" id="PF00912">
    <property type="entry name" value="Transgly"/>
    <property type="match status" value="1"/>
</dbReference>
<dbReference type="GO" id="GO:0008658">
    <property type="term" value="F:penicillin binding"/>
    <property type="evidence" value="ECO:0007669"/>
    <property type="project" value="InterPro"/>
</dbReference>
<dbReference type="FunFam" id="1.10.3810.10:FF:000001">
    <property type="entry name" value="Penicillin-binding protein 1A"/>
    <property type="match status" value="1"/>
</dbReference>
<dbReference type="CAZy" id="GT51">
    <property type="family name" value="Glycosyltransferase Family 51"/>
</dbReference>
<dbReference type="GO" id="GO:0008955">
    <property type="term" value="F:peptidoglycan glycosyltransferase activity"/>
    <property type="evidence" value="ECO:0007669"/>
    <property type="project" value="UniProtKB-EC"/>
</dbReference>
<evidence type="ECO:0000259" key="16">
    <source>
        <dbReference type="Pfam" id="PF00905"/>
    </source>
</evidence>
<keyword evidence="19" id="KW-1185">Reference proteome</keyword>
<dbReference type="AlphaFoldDB" id="Q04EX8"/>
<evidence type="ECO:0000256" key="3">
    <source>
        <dbReference type="ARBA" id="ARBA00022645"/>
    </source>
</evidence>
<sequence length="879" mass="95700">MSDNSYNPNNFGSNYDGQNHSSDSANKANSNFDSAPSNYKDPNNMFPETNGRLPIHFGRNKNKNKNINKNFDGNQSSYGQNQDFNQSNDFNQNSDFNTQNFSYENYDSYNNDANKAPNEKRRDSSNNLKKSRRKSNNGSNRPKNKKKSKLRLFGKIIAWFTTIFALVLLAGMAVFFTYAASAPKITESELASENSTQIYDSQGNLIYSVSQQQRDYADQSEIPKSMMHAVVAIEDRRFYKHHGVDVYRTLGALVSDIKGKITGSTAGLQGGSTLTQQLVKLSVFSTKTSDQTLKVKAQEAWLALKVERNFSKNQILTFYINKVNMGNGIYGMETAAKYYFGKTLKQLDVSQTAILAGIPQSPVYYDPYVYPKNLKIRRDQVLAGEVKMGYITQAQANKAKAESVTKGLISKSKHTANSVSTNLTVNAYVQSALKEVKKLGYNPNKDGLKIYTAMNMKMQKRLYKVLNGGTGVPWQNGIQAAATVANPKNGRILAQVGGRNVTTMFGLNRAVQTNRSSGSTAKPLVDYGPAIEYLNWPTYRTVQDTAYKYPGTNTSVHDFDDEYEGNMTMRKAIVVSRNIPAVKTLMDVGTTRSSEFLNKLGIAIKASQLTASSAIGINVSTEQEATAFSAFANGGTYYKPEYVEKIVTSDGVTHSYKPSGTRAMKKSTAFMMTNMLEGVPQSNGSAPGAKISGLYQAVKPGIVGYASSVGQPDGAESDVWLTGYTKYLAASFWAGYDEPNKTGNYIPYSSESSMPERAYRDFMISAIQGYENTNWTAPSTVEKVVKNGVTEYEVKGAKWSNGGLPSVYSSSSSSTQTVVVDPPASASTASTSSSSSSVVVQSSSSSSSSAAASSSSSNDTQTSSSANTESSANTDSNSP</sequence>
<organism evidence="18 19">
    <name type="scientific">Oenococcus oeni (strain ATCC BAA-331 / PSU-1)</name>
    <dbReference type="NCBI Taxonomy" id="203123"/>
    <lineage>
        <taxon>Bacteria</taxon>
        <taxon>Bacillati</taxon>
        <taxon>Bacillota</taxon>
        <taxon>Bacilli</taxon>
        <taxon>Lactobacillales</taxon>
        <taxon>Lactobacillaceae</taxon>
        <taxon>Oenococcus</taxon>
    </lineage>
</organism>
<evidence type="ECO:0000256" key="10">
    <source>
        <dbReference type="ARBA" id="ARBA00023268"/>
    </source>
</evidence>
<dbReference type="RefSeq" id="WP_011677620.1">
    <property type="nucleotide sequence ID" value="NC_008528.1"/>
</dbReference>
<reference evidence="18 19" key="1">
    <citation type="journal article" date="2006" name="Proc. Natl. Acad. Sci. U.S.A.">
        <title>Comparative genomics of the lactic acid bacteria.</title>
        <authorList>
            <person name="Makarova K."/>
            <person name="Slesarev A."/>
            <person name="Wolf Y."/>
            <person name="Sorokin A."/>
            <person name="Mirkin B."/>
            <person name="Koonin E."/>
            <person name="Pavlov A."/>
            <person name="Pavlova N."/>
            <person name="Karamychev V."/>
            <person name="Polouchine N."/>
            <person name="Shakhova V."/>
            <person name="Grigoriev I."/>
            <person name="Lou Y."/>
            <person name="Rohksar D."/>
            <person name="Lucas S."/>
            <person name="Huang K."/>
            <person name="Goodstein D.M."/>
            <person name="Hawkins T."/>
            <person name="Plengvidhya V."/>
            <person name="Welker D."/>
            <person name="Hughes J."/>
            <person name="Goh Y."/>
            <person name="Benson A."/>
            <person name="Baldwin K."/>
            <person name="Lee J.H."/>
            <person name="Diaz-Muniz I."/>
            <person name="Dosti B."/>
            <person name="Smeianov V."/>
            <person name="Wechter W."/>
            <person name="Barabote R."/>
            <person name="Lorca G."/>
            <person name="Altermann E."/>
            <person name="Barrangou R."/>
            <person name="Ganesan B."/>
            <person name="Xie Y."/>
            <person name="Rawsthorne H."/>
            <person name="Tamir D."/>
            <person name="Parker C."/>
            <person name="Breidt F."/>
            <person name="Broadbent J."/>
            <person name="Hutkins R."/>
            <person name="O'Sullivan D."/>
            <person name="Steele J."/>
            <person name="Unlu G."/>
            <person name="Saier M."/>
            <person name="Klaenhammer T."/>
            <person name="Richardson P."/>
            <person name="Kozyavkin S."/>
            <person name="Weimer B."/>
            <person name="Mills D."/>
        </authorList>
    </citation>
    <scope>NUCLEOTIDE SEQUENCE [LARGE SCALE GENOMIC DNA]</scope>
    <source>
        <strain evidence="19">ATCC BAA-331 / PSU-1</strain>
    </source>
</reference>
<dbReference type="Gene3D" id="3.40.710.10">
    <property type="entry name" value="DD-peptidase/beta-lactamase superfamily"/>
    <property type="match status" value="1"/>
</dbReference>
<feature type="domain" description="Penicillin-binding protein transpeptidase" evidence="16">
    <location>
        <begin position="481"/>
        <end position="727"/>
    </location>
</feature>
<keyword evidence="15" id="KW-0812">Transmembrane</keyword>
<evidence type="ECO:0000256" key="4">
    <source>
        <dbReference type="ARBA" id="ARBA00022670"/>
    </source>
</evidence>
<name>Q04EX8_OENOB</name>
<keyword evidence="11" id="KW-0961">Cell wall biogenesis/degradation</keyword>
<dbReference type="Proteomes" id="UP000000774">
    <property type="component" value="Chromosome"/>
</dbReference>
<evidence type="ECO:0000256" key="11">
    <source>
        <dbReference type="ARBA" id="ARBA00023316"/>
    </source>
</evidence>
<keyword evidence="6" id="KW-0808">Transferase</keyword>
<protein>
    <submittedName>
        <fullName evidence="18">Membrane carboxypeptidase (Penicillin-binding protein)</fullName>
    </submittedName>
</protein>
<keyword evidence="7" id="KW-0378">Hydrolase</keyword>
<feature type="transmembrane region" description="Helical" evidence="15">
    <location>
        <begin position="156"/>
        <end position="180"/>
    </location>
</feature>
<comment type="catalytic activity">
    <reaction evidence="12">
        <text>Preferential cleavage: (Ac)2-L-Lys-D-Ala-|-D-Ala. Also transpeptidation of peptidyl-alanyl moieties that are N-acyl substituents of D-alanine.</text>
        <dbReference type="EC" id="3.4.16.4"/>
    </reaction>
</comment>
<dbReference type="PANTHER" id="PTHR32282">
    <property type="entry name" value="BINDING PROTEIN TRANSPEPTIDASE, PUTATIVE-RELATED"/>
    <property type="match status" value="1"/>
</dbReference>